<dbReference type="VEuPathDB" id="VectorBase:GMOY011943"/>
<dbReference type="AlphaFoldDB" id="A0A1B0GF72"/>
<proteinExistence type="predicted"/>
<evidence type="ECO:0000256" key="1">
    <source>
        <dbReference type="SAM" id="Coils"/>
    </source>
</evidence>
<dbReference type="Proteomes" id="UP000092444">
    <property type="component" value="Unassembled WGS sequence"/>
</dbReference>
<reference evidence="2" key="1">
    <citation type="submission" date="2020-05" db="UniProtKB">
        <authorList>
            <consortium name="EnsemblMetazoa"/>
        </authorList>
    </citation>
    <scope>IDENTIFICATION</scope>
    <source>
        <strain evidence="2">Yale</strain>
    </source>
</reference>
<dbReference type="EnsemblMetazoa" id="GMOY011943-RA">
    <property type="protein sequence ID" value="GMOY011943-PA"/>
    <property type="gene ID" value="GMOY011943"/>
</dbReference>
<keyword evidence="1" id="KW-0175">Coiled coil</keyword>
<dbReference type="EMBL" id="CCAG010012769">
    <property type="status" value="NOT_ANNOTATED_CDS"/>
    <property type="molecule type" value="Genomic_DNA"/>
</dbReference>
<sequence length="133" mass="15279">VGFYLSFDGIVEASGDIKSLLGSSDGGLPVSPSLTFHAKHMRTTYRMPDIEEYELECLIMENVEDLCEQQETLRTKISSLETQNLELKNVLKSEAEQIKRAIKNLKKIVQDRRIFIYRTVISICEEEKCYNDV</sequence>
<evidence type="ECO:0000313" key="3">
    <source>
        <dbReference type="Proteomes" id="UP000092444"/>
    </source>
</evidence>
<dbReference type="STRING" id="37546.A0A1B0GF72"/>
<keyword evidence="3" id="KW-1185">Reference proteome</keyword>
<accession>A0A1B0GF72</accession>
<protein>
    <submittedName>
        <fullName evidence="2">Uncharacterized protein</fullName>
    </submittedName>
</protein>
<name>A0A1B0GF72_GLOMM</name>
<organism evidence="2 3">
    <name type="scientific">Glossina morsitans morsitans</name>
    <name type="common">Savannah tsetse fly</name>
    <dbReference type="NCBI Taxonomy" id="37546"/>
    <lineage>
        <taxon>Eukaryota</taxon>
        <taxon>Metazoa</taxon>
        <taxon>Ecdysozoa</taxon>
        <taxon>Arthropoda</taxon>
        <taxon>Hexapoda</taxon>
        <taxon>Insecta</taxon>
        <taxon>Pterygota</taxon>
        <taxon>Neoptera</taxon>
        <taxon>Endopterygota</taxon>
        <taxon>Diptera</taxon>
        <taxon>Brachycera</taxon>
        <taxon>Muscomorpha</taxon>
        <taxon>Hippoboscoidea</taxon>
        <taxon>Glossinidae</taxon>
        <taxon>Glossina</taxon>
    </lineage>
</organism>
<feature type="coiled-coil region" evidence="1">
    <location>
        <begin position="63"/>
        <end position="111"/>
    </location>
</feature>
<evidence type="ECO:0000313" key="2">
    <source>
        <dbReference type="EnsemblMetazoa" id="GMOY011943-PA"/>
    </source>
</evidence>